<accession>A0A8S4EFC2</accession>
<name>A0A8S4EFC2_PLUXY</name>
<proteinExistence type="predicted"/>
<evidence type="ECO:0000256" key="1">
    <source>
        <dbReference type="SAM" id="Coils"/>
    </source>
</evidence>
<evidence type="ECO:0000313" key="2">
    <source>
        <dbReference type="EMBL" id="CAG9114578.1"/>
    </source>
</evidence>
<keyword evidence="3" id="KW-1185">Reference proteome</keyword>
<protein>
    <submittedName>
        <fullName evidence="2">(diamondback moth) hypothetical protein</fullName>
    </submittedName>
</protein>
<dbReference type="Proteomes" id="UP000653454">
    <property type="component" value="Unassembled WGS sequence"/>
</dbReference>
<reference evidence="2" key="1">
    <citation type="submission" date="2020-11" db="EMBL/GenBank/DDBJ databases">
        <authorList>
            <person name="Whiteford S."/>
        </authorList>
    </citation>
    <scope>NUCLEOTIDE SEQUENCE</scope>
</reference>
<dbReference type="AlphaFoldDB" id="A0A8S4EFC2"/>
<organism evidence="2 3">
    <name type="scientific">Plutella xylostella</name>
    <name type="common">Diamondback moth</name>
    <name type="synonym">Plutella maculipennis</name>
    <dbReference type="NCBI Taxonomy" id="51655"/>
    <lineage>
        <taxon>Eukaryota</taxon>
        <taxon>Metazoa</taxon>
        <taxon>Ecdysozoa</taxon>
        <taxon>Arthropoda</taxon>
        <taxon>Hexapoda</taxon>
        <taxon>Insecta</taxon>
        <taxon>Pterygota</taxon>
        <taxon>Neoptera</taxon>
        <taxon>Endopterygota</taxon>
        <taxon>Lepidoptera</taxon>
        <taxon>Glossata</taxon>
        <taxon>Ditrysia</taxon>
        <taxon>Yponomeutoidea</taxon>
        <taxon>Plutellidae</taxon>
        <taxon>Plutella</taxon>
    </lineage>
</organism>
<comment type="caution">
    <text evidence="2">The sequence shown here is derived from an EMBL/GenBank/DDBJ whole genome shotgun (WGS) entry which is preliminary data.</text>
</comment>
<evidence type="ECO:0000313" key="3">
    <source>
        <dbReference type="Proteomes" id="UP000653454"/>
    </source>
</evidence>
<feature type="coiled-coil region" evidence="1">
    <location>
        <begin position="22"/>
        <end position="63"/>
    </location>
</feature>
<dbReference type="EMBL" id="CAJHNJ030000016">
    <property type="protein sequence ID" value="CAG9114578.1"/>
    <property type="molecule type" value="Genomic_DNA"/>
</dbReference>
<sequence>MVHAKGLFPNGYLWDKIDAELLREKQHHLERLMRERELERSEVAKVTLQADRAETALAQIKKEATQKNSISNLSS</sequence>
<gene>
    <name evidence="2" type="ORF">PLXY2_LOCUS5558</name>
</gene>
<keyword evidence="1" id="KW-0175">Coiled coil</keyword>